<feature type="binding site" evidence="9">
    <location>
        <begin position="48"/>
        <end position="50"/>
    </location>
    <ligand>
        <name>substrate</name>
    </ligand>
</feature>
<feature type="binding site" evidence="9">
    <location>
        <position position="168"/>
    </location>
    <ligand>
        <name>substrate</name>
    </ligand>
</feature>
<dbReference type="HAMAP" id="MF_00067">
    <property type="entry name" value="GmhA"/>
    <property type="match status" value="1"/>
</dbReference>
<dbReference type="InterPro" id="IPR050099">
    <property type="entry name" value="SIS_GmhA/DiaA_subfam"/>
</dbReference>
<dbReference type="Gene3D" id="3.40.50.10490">
    <property type="entry name" value="Glucose-6-phosphate isomerase like protein, domain 1"/>
    <property type="match status" value="1"/>
</dbReference>
<feature type="domain" description="SIS" evidence="10">
    <location>
        <begin position="33"/>
        <end position="189"/>
    </location>
</feature>
<accession>A0A7C1BA60</accession>
<comment type="pathway">
    <text evidence="9">Carbohydrate biosynthesis; D-glycero-D-manno-heptose 7-phosphate biosynthesis; D-glycero-alpha-D-manno-heptose 7-phosphate and D-glycero-beta-D-manno-heptose 7-phosphate from sedoheptulose 7-phosphate: step 1/1.</text>
</comment>
<keyword evidence="4 9" id="KW-0963">Cytoplasm</keyword>
<dbReference type="PANTHER" id="PTHR30390">
    <property type="entry name" value="SEDOHEPTULOSE 7-PHOSPHATE ISOMERASE / DNAA INITIATOR-ASSOCIATING FACTOR FOR REPLICATION INITIATION"/>
    <property type="match status" value="1"/>
</dbReference>
<keyword evidence="7 9" id="KW-0413">Isomerase</keyword>
<dbReference type="GO" id="GO:2001061">
    <property type="term" value="P:D-glycero-D-manno-heptose 7-phosphate biosynthetic process"/>
    <property type="evidence" value="ECO:0007669"/>
    <property type="project" value="UniProtKB-UniPathway"/>
</dbReference>
<feature type="binding site" evidence="9">
    <location>
        <position position="61"/>
    </location>
    <ligand>
        <name>substrate</name>
    </ligand>
</feature>
<reference evidence="11" key="1">
    <citation type="journal article" date="2020" name="mSystems">
        <title>Genome- and Community-Level Interaction Insights into Carbon Utilization and Element Cycling Functions of Hydrothermarchaeota in Hydrothermal Sediment.</title>
        <authorList>
            <person name="Zhou Z."/>
            <person name="Liu Y."/>
            <person name="Xu W."/>
            <person name="Pan J."/>
            <person name="Luo Z.H."/>
            <person name="Li M."/>
        </authorList>
    </citation>
    <scope>NUCLEOTIDE SEQUENCE [LARGE SCALE GENOMIC DNA]</scope>
    <source>
        <strain evidence="11">HyVt-237</strain>
    </source>
</reference>
<proteinExistence type="inferred from homology"/>
<dbReference type="SUPFAM" id="SSF53697">
    <property type="entry name" value="SIS domain"/>
    <property type="match status" value="1"/>
</dbReference>
<keyword evidence="6 9" id="KW-0862">Zinc</keyword>
<feature type="binding site" evidence="9">
    <location>
        <position position="176"/>
    </location>
    <ligand>
        <name>Zn(2+)</name>
        <dbReference type="ChEBI" id="CHEBI:29105"/>
    </ligand>
</feature>
<feature type="binding site" evidence="9">
    <location>
        <position position="57"/>
    </location>
    <ligand>
        <name>Zn(2+)</name>
        <dbReference type="ChEBI" id="CHEBI:29105"/>
    </ligand>
</feature>
<dbReference type="InterPro" id="IPR035461">
    <property type="entry name" value="GmhA/DiaA"/>
</dbReference>
<dbReference type="PANTHER" id="PTHR30390:SF6">
    <property type="entry name" value="DNAA INITIATOR-ASSOCIATING PROTEIN DIAA"/>
    <property type="match status" value="1"/>
</dbReference>
<evidence type="ECO:0000256" key="8">
    <source>
        <dbReference type="ARBA" id="ARBA00023277"/>
    </source>
</evidence>
<evidence type="ECO:0000259" key="10">
    <source>
        <dbReference type="PROSITE" id="PS51464"/>
    </source>
</evidence>
<protein>
    <recommendedName>
        <fullName evidence="9">Phosphoheptose isomerase</fullName>
        <ecNumber evidence="9">5.3.1.28</ecNumber>
    </recommendedName>
    <alternativeName>
        <fullName evidence="9">Sedoheptulose 7-phosphate isomerase</fullName>
    </alternativeName>
</protein>
<comment type="caution">
    <text evidence="11">The sequence shown here is derived from an EMBL/GenBank/DDBJ whole genome shotgun (WGS) entry which is preliminary data.</text>
</comment>
<evidence type="ECO:0000256" key="6">
    <source>
        <dbReference type="ARBA" id="ARBA00022833"/>
    </source>
</evidence>
<evidence type="ECO:0000256" key="5">
    <source>
        <dbReference type="ARBA" id="ARBA00022723"/>
    </source>
</evidence>
<comment type="cofactor">
    <cofactor evidence="9">
        <name>Zn(2+)</name>
        <dbReference type="ChEBI" id="CHEBI:29105"/>
    </cofactor>
    <text evidence="9">Binds 1 zinc ion per subunit.</text>
</comment>
<comment type="catalytic activity">
    <reaction evidence="1 9">
        <text>2 D-sedoheptulose 7-phosphate = D-glycero-alpha-D-manno-heptose 7-phosphate + D-glycero-beta-D-manno-heptose 7-phosphate</text>
        <dbReference type="Rhea" id="RHEA:27489"/>
        <dbReference type="ChEBI" id="CHEBI:57483"/>
        <dbReference type="ChEBI" id="CHEBI:60203"/>
        <dbReference type="ChEBI" id="CHEBI:60204"/>
        <dbReference type="EC" id="5.3.1.28"/>
    </reaction>
</comment>
<comment type="similarity">
    <text evidence="3 9">Belongs to the SIS family. GmhA subfamily.</text>
</comment>
<evidence type="ECO:0000256" key="2">
    <source>
        <dbReference type="ARBA" id="ARBA00004496"/>
    </source>
</evidence>
<feature type="binding site" evidence="9">
    <location>
        <position position="61"/>
    </location>
    <ligand>
        <name>Zn(2+)</name>
        <dbReference type="ChEBI" id="CHEBI:29105"/>
    </ligand>
</feature>
<dbReference type="GO" id="GO:0005737">
    <property type="term" value="C:cytoplasm"/>
    <property type="evidence" value="ECO:0007669"/>
    <property type="project" value="UniProtKB-SubCell"/>
</dbReference>
<feature type="binding site" evidence="9">
    <location>
        <begin position="116"/>
        <end position="118"/>
    </location>
    <ligand>
        <name>substrate</name>
    </ligand>
</feature>
<name>A0A7C1BA60_UNCW3</name>
<evidence type="ECO:0000256" key="4">
    <source>
        <dbReference type="ARBA" id="ARBA00022490"/>
    </source>
</evidence>
<dbReference type="PROSITE" id="PS51464">
    <property type="entry name" value="SIS"/>
    <property type="match status" value="1"/>
</dbReference>
<dbReference type="InterPro" id="IPR046348">
    <property type="entry name" value="SIS_dom_sf"/>
</dbReference>
<evidence type="ECO:0000256" key="7">
    <source>
        <dbReference type="ARBA" id="ARBA00023235"/>
    </source>
</evidence>
<evidence type="ECO:0000313" key="11">
    <source>
        <dbReference type="EMBL" id="HDM90211.1"/>
    </source>
</evidence>
<dbReference type="InterPro" id="IPR004515">
    <property type="entry name" value="Phosphoheptose_Isoase"/>
</dbReference>
<dbReference type="GO" id="GO:0008968">
    <property type="term" value="F:D-sedoheptulose 7-phosphate isomerase activity"/>
    <property type="evidence" value="ECO:0007669"/>
    <property type="project" value="UniProtKB-UniRule"/>
</dbReference>
<evidence type="ECO:0000256" key="1">
    <source>
        <dbReference type="ARBA" id="ARBA00000348"/>
    </source>
</evidence>
<feature type="binding site" evidence="9">
    <location>
        <position position="121"/>
    </location>
    <ligand>
        <name>substrate</name>
    </ligand>
</feature>
<comment type="miscellaneous">
    <text evidence="9">The reaction produces a racemic mixture of D-glycero-alpha-D-manno-heptose 7-phosphate and D-glycero-beta-D-manno-heptose 7-phosphate.</text>
</comment>
<dbReference type="InterPro" id="IPR001347">
    <property type="entry name" value="SIS_dom"/>
</dbReference>
<comment type="subcellular location">
    <subcellularLocation>
        <location evidence="2 9">Cytoplasm</location>
    </subcellularLocation>
</comment>
<dbReference type="GO" id="GO:0005975">
    <property type="term" value="P:carbohydrate metabolic process"/>
    <property type="evidence" value="ECO:0007669"/>
    <property type="project" value="UniProtKB-UniRule"/>
</dbReference>
<evidence type="ECO:0000256" key="9">
    <source>
        <dbReference type="HAMAP-Rule" id="MF_00067"/>
    </source>
</evidence>
<sequence>MVEKVREIIKESIATKERLLDISESIARAVEMAAETLKGGHKILLCGNGGSAADSQHIAAEFVVRFTRPRRALPAIALTVDTSVLTAASNDFGYDEVFSRQVEALGEEGDLLIAISTSGRSPNVNRAVRKAKERGLRVIYLCGERGNDVEESVDLTIRVPSGVTARIQVAHITIGHIIVELTEEKLLSG</sequence>
<keyword evidence="5 9" id="KW-0479">Metal-binding</keyword>
<feature type="binding site" evidence="9">
    <location>
        <position position="168"/>
    </location>
    <ligand>
        <name>Zn(2+)</name>
        <dbReference type="ChEBI" id="CHEBI:29105"/>
    </ligand>
</feature>
<dbReference type="Proteomes" id="UP000885931">
    <property type="component" value="Unassembled WGS sequence"/>
</dbReference>
<dbReference type="Pfam" id="PF13580">
    <property type="entry name" value="SIS_2"/>
    <property type="match status" value="1"/>
</dbReference>
<evidence type="ECO:0000256" key="3">
    <source>
        <dbReference type="ARBA" id="ARBA00009894"/>
    </source>
</evidence>
<dbReference type="EMBL" id="DRBW01000129">
    <property type="protein sequence ID" value="HDM90211.1"/>
    <property type="molecule type" value="Genomic_DNA"/>
</dbReference>
<keyword evidence="8 9" id="KW-0119">Carbohydrate metabolism</keyword>
<feature type="binding site" evidence="9">
    <location>
        <begin position="90"/>
        <end position="91"/>
    </location>
    <ligand>
        <name>substrate</name>
    </ligand>
</feature>
<dbReference type="CDD" id="cd05006">
    <property type="entry name" value="SIS_GmhA"/>
    <property type="match status" value="1"/>
</dbReference>
<dbReference type="EC" id="5.3.1.28" evidence="9"/>
<dbReference type="UniPathway" id="UPA00041">
    <property type="reaction ID" value="UER00436"/>
</dbReference>
<dbReference type="GO" id="GO:0097367">
    <property type="term" value="F:carbohydrate derivative binding"/>
    <property type="evidence" value="ECO:0007669"/>
    <property type="project" value="InterPro"/>
</dbReference>
<dbReference type="GO" id="GO:0008270">
    <property type="term" value="F:zinc ion binding"/>
    <property type="evidence" value="ECO:0007669"/>
    <property type="project" value="UniProtKB-UniRule"/>
</dbReference>
<organism evidence="11">
    <name type="scientific">candidate division WOR-3 bacterium</name>
    <dbReference type="NCBI Taxonomy" id="2052148"/>
    <lineage>
        <taxon>Bacteria</taxon>
        <taxon>Bacteria division WOR-3</taxon>
    </lineage>
</organism>
<comment type="function">
    <text evidence="9">Catalyzes the isomerization of sedoheptulose 7-phosphate in D-glycero-D-manno-heptose 7-phosphate.</text>
</comment>
<gene>
    <name evidence="9" type="primary">gmhA</name>
    <name evidence="11" type="ORF">ENG67_03270</name>
</gene>
<dbReference type="AlphaFoldDB" id="A0A7C1BA60"/>